<keyword evidence="4" id="KW-1185">Reference proteome</keyword>
<sequence length="128" mass="14617">MPAYRRRVEISQKGEVTKPAACLGFTQRGEKTKKVIDLSEFPYHLQGKGGEQNCVHTHERIRKTAKKQRKRHRPGARANKYMCKISPAHAEDTAKGDKCAYRMCMNLLVCRCTRLCGRIYFSCATVIV</sequence>
<evidence type="ECO:0000313" key="3">
    <source>
        <dbReference type="Proteomes" id="UP000078550"/>
    </source>
</evidence>
<evidence type="ECO:0000313" key="4">
    <source>
        <dbReference type="Proteomes" id="UP000078555"/>
    </source>
</evidence>
<dbReference type="Proteomes" id="UP000078555">
    <property type="component" value="Unassembled WGS sequence"/>
</dbReference>
<protein>
    <submittedName>
        <fullName evidence="1">Uncharacterized protein</fullName>
    </submittedName>
</protein>
<dbReference type="AlphaFoldDB" id="A0A1A8ZTV1"/>
<gene>
    <name evidence="1" type="ORF">POVWA1_055910</name>
    <name evidence="2" type="ORF">POVWA2_054820</name>
</gene>
<organism evidence="1 4">
    <name type="scientific">Plasmodium ovale wallikeri</name>
    <dbReference type="NCBI Taxonomy" id="864142"/>
    <lineage>
        <taxon>Eukaryota</taxon>
        <taxon>Sar</taxon>
        <taxon>Alveolata</taxon>
        <taxon>Apicomplexa</taxon>
        <taxon>Aconoidasida</taxon>
        <taxon>Haemosporida</taxon>
        <taxon>Plasmodiidae</taxon>
        <taxon>Plasmodium</taxon>
        <taxon>Plasmodium (Plasmodium)</taxon>
    </lineage>
</organism>
<evidence type="ECO:0000313" key="2">
    <source>
        <dbReference type="EMBL" id="SBT47785.1"/>
    </source>
</evidence>
<name>A0A1A8ZTV1_PLAOA</name>
<accession>A0A1A8ZTV1</accession>
<reference evidence="3 4" key="1">
    <citation type="submission" date="2016-05" db="EMBL/GenBank/DDBJ databases">
        <authorList>
            <person name="Naeem Raeece"/>
        </authorList>
    </citation>
    <scope>NUCLEOTIDE SEQUENCE [LARGE SCALE GENOMIC DNA]</scope>
</reference>
<proteinExistence type="predicted"/>
<dbReference type="EMBL" id="FLRE01000188">
    <property type="protein sequence ID" value="SBT47785.1"/>
    <property type="molecule type" value="Genomic_DNA"/>
</dbReference>
<dbReference type="Proteomes" id="UP000078550">
    <property type="component" value="Unassembled WGS sequence"/>
</dbReference>
<evidence type="ECO:0000313" key="1">
    <source>
        <dbReference type="EMBL" id="SBT47555.1"/>
    </source>
</evidence>
<reference evidence="1" key="2">
    <citation type="submission" date="2016-05" db="EMBL/GenBank/DDBJ databases">
        <authorList>
            <person name="Lavstsen T."/>
            <person name="Jespersen J.S."/>
        </authorList>
    </citation>
    <scope>NUCLEOTIDE SEQUENCE [LARGE SCALE GENOMIC DNA]</scope>
</reference>
<dbReference type="EMBL" id="FLRD01000147">
    <property type="protein sequence ID" value="SBT47555.1"/>
    <property type="molecule type" value="Genomic_DNA"/>
</dbReference>